<gene>
    <name evidence="3" type="ORF">MGAL_10B031149</name>
</gene>
<sequence>MIDQLKPTFLMCSIVVFTNCKMEWKISELPVVFGRDVQLICYTSGEGKHSMNITRSRTWFRGPEQELISIDGVSFRKSKYLTATYKEHFSMIIRHFSQEDMKREYTCYYGTDNYAKINLINESYESFPTNKTKDINYKLSYSQLNVFVCLEKVHPIPTCSVWFKQKYLSAIPPTRVKKDDLFYKAEFNITYEVESSGCELLTVICTVGSKRDVLIDETICHDQVKTNQNITQKSTIIMMVVFTGCILVVLLGIVVFVYYCFRPVCANSEEIENKDETSKVDHLVNADAFKHTTVLTES</sequence>
<dbReference type="OrthoDB" id="6112369at2759"/>
<feature type="transmembrane region" description="Helical" evidence="1">
    <location>
        <begin position="236"/>
        <end position="261"/>
    </location>
</feature>
<evidence type="ECO:0000256" key="1">
    <source>
        <dbReference type="SAM" id="Phobius"/>
    </source>
</evidence>
<dbReference type="InterPro" id="IPR036179">
    <property type="entry name" value="Ig-like_dom_sf"/>
</dbReference>
<accession>A0A8B6FDD7</accession>
<dbReference type="Gene3D" id="2.60.40.10">
    <property type="entry name" value="Immunoglobulins"/>
    <property type="match status" value="1"/>
</dbReference>
<name>A0A8B6FDD7_MYTGA</name>
<protein>
    <recommendedName>
        <fullName evidence="2">Ig-like domain-containing protein</fullName>
    </recommendedName>
</protein>
<keyword evidence="4" id="KW-1185">Reference proteome</keyword>
<organism evidence="3 4">
    <name type="scientific">Mytilus galloprovincialis</name>
    <name type="common">Mediterranean mussel</name>
    <dbReference type="NCBI Taxonomy" id="29158"/>
    <lineage>
        <taxon>Eukaryota</taxon>
        <taxon>Metazoa</taxon>
        <taxon>Spiralia</taxon>
        <taxon>Lophotrochozoa</taxon>
        <taxon>Mollusca</taxon>
        <taxon>Bivalvia</taxon>
        <taxon>Autobranchia</taxon>
        <taxon>Pteriomorphia</taxon>
        <taxon>Mytilida</taxon>
        <taxon>Mytiloidea</taxon>
        <taxon>Mytilidae</taxon>
        <taxon>Mytilinae</taxon>
        <taxon>Mytilus</taxon>
    </lineage>
</organism>
<keyword evidence="1" id="KW-0472">Membrane</keyword>
<feature type="domain" description="Ig-like" evidence="2">
    <location>
        <begin position="7"/>
        <end position="107"/>
    </location>
</feature>
<keyword evidence="1" id="KW-0812">Transmembrane</keyword>
<dbReference type="EMBL" id="UYJE01006708">
    <property type="protein sequence ID" value="VDI48287.1"/>
    <property type="molecule type" value="Genomic_DNA"/>
</dbReference>
<dbReference type="PROSITE" id="PS50835">
    <property type="entry name" value="IG_LIKE"/>
    <property type="match status" value="1"/>
</dbReference>
<evidence type="ECO:0000313" key="4">
    <source>
        <dbReference type="Proteomes" id="UP000596742"/>
    </source>
</evidence>
<dbReference type="InterPro" id="IPR013783">
    <property type="entry name" value="Ig-like_fold"/>
</dbReference>
<dbReference type="InterPro" id="IPR007110">
    <property type="entry name" value="Ig-like_dom"/>
</dbReference>
<reference evidence="3" key="1">
    <citation type="submission" date="2018-11" db="EMBL/GenBank/DDBJ databases">
        <authorList>
            <person name="Alioto T."/>
            <person name="Alioto T."/>
        </authorList>
    </citation>
    <scope>NUCLEOTIDE SEQUENCE</scope>
</reference>
<evidence type="ECO:0000259" key="2">
    <source>
        <dbReference type="PROSITE" id="PS50835"/>
    </source>
</evidence>
<dbReference type="SUPFAM" id="SSF48726">
    <property type="entry name" value="Immunoglobulin"/>
    <property type="match status" value="1"/>
</dbReference>
<comment type="caution">
    <text evidence="3">The sequence shown here is derived from an EMBL/GenBank/DDBJ whole genome shotgun (WGS) entry which is preliminary data.</text>
</comment>
<keyword evidence="1" id="KW-1133">Transmembrane helix</keyword>
<dbReference type="Proteomes" id="UP000596742">
    <property type="component" value="Unassembled WGS sequence"/>
</dbReference>
<proteinExistence type="predicted"/>
<evidence type="ECO:0000313" key="3">
    <source>
        <dbReference type="EMBL" id="VDI48287.1"/>
    </source>
</evidence>
<dbReference type="AlphaFoldDB" id="A0A8B6FDD7"/>